<protein>
    <submittedName>
        <fullName evidence="1">Uncharacterized protein</fullName>
    </submittedName>
</protein>
<dbReference type="EMBL" id="KV921604">
    <property type="protein sequence ID" value="ORE12799.1"/>
    <property type="molecule type" value="Genomic_DNA"/>
</dbReference>
<accession>A0A1X0RL57</accession>
<proteinExistence type="predicted"/>
<dbReference type="Proteomes" id="UP000242381">
    <property type="component" value="Unassembled WGS sequence"/>
</dbReference>
<organism evidence="1 2">
    <name type="scientific">Rhizopus microsporus</name>
    <dbReference type="NCBI Taxonomy" id="58291"/>
    <lineage>
        <taxon>Eukaryota</taxon>
        <taxon>Fungi</taxon>
        <taxon>Fungi incertae sedis</taxon>
        <taxon>Mucoromycota</taxon>
        <taxon>Mucoromycotina</taxon>
        <taxon>Mucoromycetes</taxon>
        <taxon>Mucorales</taxon>
        <taxon>Mucorineae</taxon>
        <taxon>Rhizopodaceae</taxon>
        <taxon>Rhizopus</taxon>
    </lineage>
</organism>
<evidence type="ECO:0000313" key="1">
    <source>
        <dbReference type="EMBL" id="ORE12799.1"/>
    </source>
</evidence>
<gene>
    <name evidence="1" type="ORF">BCV71DRAFT_80549</name>
</gene>
<dbReference type="AlphaFoldDB" id="A0A1X0RL57"/>
<name>A0A1X0RL57_RHIZD</name>
<reference evidence="1 2" key="1">
    <citation type="journal article" date="2016" name="Proc. Natl. Acad. Sci. U.S.A.">
        <title>Lipid metabolic changes in an early divergent fungus govern the establishment of a mutualistic symbiosis with endobacteria.</title>
        <authorList>
            <person name="Lastovetsky O.A."/>
            <person name="Gaspar M.L."/>
            <person name="Mondo S.J."/>
            <person name="LaButti K.M."/>
            <person name="Sandor L."/>
            <person name="Grigoriev I.V."/>
            <person name="Henry S.A."/>
            <person name="Pawlowska T.E."/>
        </authorList>
    </citation>
    <scope>NUCLEOTIDE SEQUENCE [LARGE SCALE GENOMIC DNA]</scope>
    <source>
        <strain evidence="1 2">ATCC 11559</strain>
    </source>
</reference>
<evidence type="ECO:0000313" key="2">
    <source>
        <dbReference type="Proteomes" id="UP000242381"/>
    </source>
</evidence>
<feature type="non-terminal residue" evidence="1">
    <location>
        <position position="1"/>
    </location>
</feature>
<sequence length="67" mass="8039">VYSVAQVLTSVDYIRAYPNTYLLFRFFFTLHQRLQTMGIQFLFKNEKKGSVVDEYGRPEQQQQQQPF</sequence>